<dbReference type="Gene3D" id="1.10.1740.10">
    <property type="match status" value="1"/>
</dbReference>
<evidence type="ECO:0000256" key="2">
    <source>
        <dbReference type="ARBA" id="ARBA00023015"/>
    </source>
</evidence>
<keyword evidence="8" id="KW-1185">Reference proteome</keyword>
<evidence type="ECO:0000259" key="6">
    <source>
        <dbReference type="Pfam" id="PF08281"/>
    </source>
</evidence>
<dbReference type="OrthoDB" id="1097528at2"/>
<comment type="similarity">
    <text evidence="1">Belongs to the sigma-70 factor family. ECF subfamily.</text>
</comment>
<dbReference type="InterPro" id="IPR036388">
    <property type="entry name" value="WH-like_DNA-bd_sf"/>
</dbReference>
<gene>
    <name evidence="7" type="ORF">SAMN05443550_104176</name>
</gene>
<keyword evidence="4" id="KW-0804">Transcription</keyword>
<proteinExistence type="inferred from homology"/>
<dbReference type="GO" id="GO:0006352">
    <property type="term" value="P:DNA-templated transcription initiation"/>
    <property type="evidence" value="ECO:0007669"/>
    <property type="project" value="InterPro"/>
</dbReference>
<dbReference type="SUPFAM" id="SSF88946">
    <property type="entry name" value="Sigma2 domain of RNA polymerase sigma factors"/>
    <property type="match status" value="1"/>
</dbReference>
<dbReference type="InterPro" id="IPR039425">
    <property type="entry name" value="RNA_pol_sigma-70-like"/>
</dbReference>
<evidence type="ECO:0000256" key="1">
    <source>
        <dbReference type="ARBA" id="ARBA00010641"/>
    </source>
</evidence>
<dbReference type="AlphaFoldDB" id="A0A1H4CT67"/>
<dbReference type="Gene3D" id="1.10.10.10">
    <property type="entry name" value="Winged helix-like DNA-binding domain superfamily/Winged helix DNA-binding domain"/>
    <property type="match status" value="1"/>
</dbReference>
<dbReference type="RefSeq" id="WP_090556314.1">
    <property type="nucleotide sequence ID" value="NZ_FNRA01000004.1"/>
</dbReference>
<dbReference type="GO" id="GO:0003677">
    <property type="term" value="F:DNA binding"/>
    <property type="evidence" value="ECO:0007669"/>
    <property type="project" value="InterPro"/>
</dbReference>
<sequence length="195" mass="22716">MTSYNMLTDPELAVLLRNGNEAAFKVVYQTYWDKMLAVAGKRLGNLDEAEEAIQDIFLNLWKRREKFELRVNFEHYFAVAVKFEVINRLAKRSREQHRNNAFAQQNTGQFEPLQMRLDLEVLRKQLETTISSLPPKCQLVFRMSRESDFTNKKIATYLNISEKAVEKHVTTALKLLKSKFGPLLSVILYLITISK</sequence>
<evidence type="ECO:0000313" key="8">
    <source>
        <dbReference type="Proteomes" id="UP000198850"/>
    </source>
</evidence>
<organism evidence="7 8">
    <name type="scientific">Pedobacter hartonius</name>
    <dbReference type="NCBI Taxonomy" id="425514"/>
    <lineage>
        <taxon>Bacteria</taxon>
        <taxon>Pseudomonadati</taxon>
        <taxon>Bacteroidota</taxon>
        <taxon>Sphingobacteriia</taxon>
        <taxon>Sphingobacteriales</taxon>
        <taxon>Sphingobacteriaceae</taxon>
        <taxon>Pedobacter</taxon>
    </lineage>
</organism>
<evidence type="ECO:0000313" key="7">
    <source>
        <dbReference type="EMBL" id="SEA63508.1"/>
    </source>
</evidence>
<evidence type="ECO:0000256" key="3">
    <source>
        <dbReference type="ARBA" id="ARBA00023082"/>
    </source>
</evidence>
<dbReference type="SUPFAM" id="SSF88659">
    <property type="entry name" value="Sigma3 and sigma4 domains of RNA polymerase sigma factors"/>
    <property type="match status" value="1"/>
</dbReference>
<evidence type="ECO:0000259" key="5">
    <source>
        <dbReference type="Pfam" id="PF04542"/>
    </source>
</evidence>
<dbReference type="InterPro" id="IPR013325">
    <property type="entry name" value="RNA_pol_sigma_r2"/>
</dbReference>
<name>A0A1H4CT67_9SPHI</name>
<dbReference type="PANTHER" id="PTHR43133:SF46">
    <property type="entry name" value="RNA POLYMERASE SIGMA-70 FACTOR ECF SUBFAMILY"/>
    <property type="match status" value="1"/>
</dbReference>
<dbReference type="EMBL" id="FNRA01000004">
    <property type="protein sequence ID" value="SEA63508.1"/>
    <property type="molecule type" value="Genomic_DNA"/>
</dbReference>
<dbReference type="InterPro" id="IPR014284">
    <property type="entry name" value="RNA_pol_sigma-70_dom"/>
</dbReference>
<dbReference type="GO" id="GO:0016987">
    <property type="term" value="F:sigma factor activity"/>
    <property type="evidence" value="ECO:0007669"/>
    <property type="project" value="UniProtKB-KW"/>
</dbReference>
<feature type="domain" description="RNA polymerase sigma-70 region 2" evidence="5">
    <location>
        <begin position="28"/>
        <end position="94"/>
    </location>
</feature>
<accession>A0A1H4CT67</accession>
<dbReference type="InterPro" id="IPR007627">
    <property type="entry name" value="RNA_pol_sigma70_r2"/>
</dbReference>
<dbReference type="NCBIfam" id="TIGR02937">
    <property type="entry name" value="sigma70-ECF"/>
    <property type="match status" value="1"/>
</dbReference>
<dbReference type="STRING" id="425514.SAMN05443550_104176"/>
<dbReference type="Pfam" id="PF04542">
    <property type="entry name" value="Sigma70_r2"/>
    <property type="match status" value="1"/>
</dbReference>
<reference evidence="7 8" key="1">
    <citation type="submission" date="2016-10" db="EMBL/GenBank/DDBJ databases">
        <authorList>
            <person name="de Groot N.N."/>
        </authorList>
    </citation>
    <scope>NUCLEOTIDE SEQUENCE [LARGE SCALE GENOMIC DNA]</scope>
    <source>
        <strain evidence="7 8">DSM 19033</strain>
    </source>
</reference>
<dbReference type="PANTHER" id="PTHR43133">
    <property type="entry name" value="RNA POLYMERASE ECF-TYPE SIGMA FACTO"/>
    <property type="match status" value="1"/>
</dbReference>
<dbReference type="InterPro" id="IPR013249">
    <property type="entry name" value="RNA_pol_sigma70_r4_t2"/>
</dbReference>
<feature type="domain" description="RNA polymerase sigma factor 70 region 4 type 2" evidence="6">
    <location>
        <begin position="124"/>
        <end position="176"/>
    </location>
</feature>
<keyword evidence="2" id="KW-0805">Transcription regulation</keyword>
<keyword evidence="3" id="KW-0731">Sigma factor</keyword>
<evidence type="ECO:0000256" key="4">
    <source>
        <dbReference type="ARBA" id="ARBA00023163"/>
    </source>
</evidence>
<dbReference type="Pfam" id="PF08281">
    <property type="entry name" value="Sigma70_r4_2"/>
    <property type="match status" value="1"/>
</dbReference>
<protein>
    <submittedName>
        <fullName evidence="7">RNA polymerase sigma-70 factor, ECF subfamily</fullName>
    </submittedName>
</protein>
<dbReference type="InterPro" id="IPR013324">
    <property type="entry name" value="RNA_pol_sigma_r3/r4-like"/>
</dbReference>
<dbReference type="Proteomes" id="UP000198850">
    <property type="component" value="Unassembled WGS sequence"/>
</dbReference>